<organism evidence="1 2">
    <name type="scientific">Nibea albiflora</name>
    <name type="common">Yellow drum</name>
    <name type="synonym">Corvina albiflora</name>
    <dbReference type="NCBI Taxonomy" id="240163"/>
    <lineage>
        <taxon>Eukaryota</taxon>
        <taxon>Metazoa</taxon>
        <taxon>Chordata</taxon>
        <taxon>Craniata</taxon>
        <taxon>Vertebrata</taxon>
        <taxon>Euteleostomi</taxon>
        <taxon>Actinopterygii</taxon>
        <taxon>Neopterygii</taxon>
        <taxon>Teleostei</taxon>
        <taxon>Neoteleostei</taxon>
        <taxon>Acanthomorphata</taxon>
        <taxon>Eupercaria</taxon>
        <taxon>Sciaenidae</taxon>
        <taxon>Nibea</taxon>
    </lineage>
</organism>
<dbReference type="Proteomes" id="UP000805704">
    <property type="component" value="Chromosome 2"/>
</dbReference>
<proteinExistence type="predicted"/>
<accession>A0ACB7EZZ8</accession>
<name>A0ACB7EZZ8_NIBAL</name>
<sequence>MPAIRRSGPCHCSALRARTHTPSSSGADETPICATSALPCGGVAADSGPVWTLCRPVCGPVTLQPSPYYYSFLPPANVRFEFLNTVSVNEVSDSVGSGSGPSFIPA</sequence>
<reference evidence="1" key="1">
    <citation type="submission" date="2020-04" db="EMBL/GenBank/DDBJ databases">
        <title>A chromosome-scale assembly and high-density genetic map of the yellow drum (Nibea albiflora) genome.</title>
        <authorList>
            <person name="Xu D."/>
            <person name="Zhang W."/>
            <person name="Chen R."/>
            <person name="Tan P."/>
            <person name="Wang L."/>
            <person name="Song H."/>
            <person name="Tian L."/>
            <person name="Zhu Q."/>
            <person name="Wang B."/>
        </authorList>
    </citation>
    <scope>NUCLEOTIDE SEQUENCE</scope>
    <source>
        <strain evidence="1">ZJHYS-2018</strain>
    </source>
</reference>
<evidence type="ECO:0000313" key="2">
    <source>
        <dbReference type="Proteomes" id="UP000805704"/>
    </source>
</evidence>
<gene>
    <name evidence="1" type="ORF">GBF38_012839</name>
</gene>
<evidence type="ECO:0000313" key="1">
    <source>
        <dbReference type="EMBL" id="KAG8007350.1"/>
    </source>
</evidence>
<dbReference type="EMBL" id="CM024790">
    <property type="protein sequence ID" value="KAG8007350.1"/>
    <property type="molecule type" value="Genomic_DNA"/>
</dbReference>
<keyword evidence="2" id="KW-1185">Reference proteome</keyword>
<protein>
    <submittedName>
        <fullName evidence="1">Uncharacterized protein</fullName>
    </submittedName>
</protein>
<comment type="caution">
    <text evidence="1">The sequence shown here is derived from an EMBL/GenBank/DDBJ whole genome shotgun (WGS) entry which is preliminary data.</text>
</comment>